<comment type="caution">
    <text evidence="1">The sequence shown here is derived from an EMBL/GenBank/DDBJ whole genome shotgun (WGS) entry which is preliminary data.</text>
</comment>
<sequence>MADREVDRPATMSSRLLRVVDTIRTEKRAEREKSAGSGSSAKEIIAKYRKPELDLNDKMFGLYLASGCYFSCCSCKKQACGEAGQTGGRIIDSQGPIPSYSFVFSHITASEMARFNRVSRQARITLPDSIKLKFK</sequence>
<evidence type="ECO:0000313" key="1">
    <source>
        <dbReference type="EMBL" id="KAJ8753747.1"/>
    </source>
</evidence>
<protein>
    <submittedName>
        <fullName evidence="1">Uncharacterized protein</fullName>
    </submittedName>
</protein>
<evidence type="ECO:0000313" key="2">
    <source>
        <dbReference type="Proteomes" id="UP001159364"/>
    </source>
</evidence>
<keyword evidence="2" id="KW-1185">Reference proteome</keyword>
<organism evidence="1 2">
    <name type="scientific">Erythroxylum novogranatense</name>
    <dbReference type="NCBI Taxonomy" id="1862640"/>
    <lineage>
        <taxon>Eukaryota</taxon>
        <taxon>Viridiplantae</taxon>
        <taxon>Streptophyta</taxon>
        <taxon>Embryophyta</taxon>
        <taxon>Tracheophyta</taxon>
        <taxon>Spermatophyta</taxon>
        <taxon>Magnoliopsida</taxon>
        <taxon>eudicotyledons</taxon>
        <taxon>Gunneridae</taxon>
        <taxon>Pentapetalae</taxon>
        <taxon>rosids</taxon>
        <taxon>fabids</taxon>
        <taxon>Malpighiales</taxon>
        <taxon>Erythroxylaceae</taxon>
        <taxon>Erythroxylum</taxon>
    </lineage>
</organism>
<accession>A0AAV8SNA8</accession>
<dbReference type="Proteomes" id="UP001159364">
    <property type="component" value="Linkage Group LG09"/>
</dbReference>
<dbReference type="EMBL" id="JAIWQS010000009">
    <property type="protein sequence ID" value="KAJ8753747.1"/>
    <property type="molecule type" value="Genomic_DNA"/>
</dbReference>
<reference evidence="1 2" key="1">
    <citation type="submission" date="2021-09" db="EMBL/GenBank/DDBJ databases">
        <title>Genomic insights and catalytic innovation underlie evolution of tropane alkaloids biosynthesis.</title>
        <authorList>
            <person name="Wang Y.-J."/>
            <person name="Tian T."/>
            <person name="Huang J.-P."/>
            <person name="Huang S.-X."/>
        </authorList>
    </citation>
    <scope>NUCLEOTIDE SEQUENCE [LARGE SCALE GENOMIC DNA]</scope>
    <source>
        <strain evidence="1">KIB-2018</strain>
        <tissue evidence="1">Leaf</tissue>
    </source>
</reference>
<dbReference type="AlphaFoldDB" id="A0AAV8SNA8"/>
<proteinExistence type="predicted"/>
<gene>
    <name evidence="1" type="ORF">K2173_000001</name>
</gene>
<name>A0AAV8SNA8_9ROSI</name>